<accession>A0ABX4ZH15</accession>
<keyword evidence="3" id="KW-1185">Reference proteome</keyword>
<protein>
    <submittedName>
        <fullName evidence="2">Uncharacterized protein</fullName>
    </submittedName>
</protein>
<name>A0ABX4ZH15_9ENTR</name>
<evidence type="ECO:0000256" key="1">
    <source>
        <dbReference type="SAM" id="MobiDB-lite"/>
    </source>
</evidence>
<proteinExistence type="predicted"/>
<reference evidence="2 3" key="1">
    <citation type="submission" date="2018-01" db="EMBL/GenBank/DDBJ databases">
        <title>Superficieibacter electus gen. nov., sp. nov., an extended-spectrum beta-lactamase possessing member of the Enterobacteriaceae family, isolated from intensive care unit surfaces.</title>
        <authorList>
            <person name="Potter R.F."/>
            <person name="D'Souza A.W."/>
        </authorList>
    </citation>
    <scope>NUCLEOTIDE SEQUENCE [LARGE SCALE GENOMIC DNA]</scope>
    <source>
        <strain evidence="2 3">BP-2</strain>
    </source>
</reference>
<evidence type="ECO:0000313" key="2">
    <source>
        <dbReference type="EMBL" id="POP46438.1"/>
    </source>
</evidence>
<comment type="caution">
    <text evidence="2">The sequence shown here is derived from an EMBL/GenBank/DDBJ whole genome shotgun (WGS) entry which is preliminary data.</text>
</comment>
<feature type="region of interest" description="Disordered" evidence="1">
    <location>
        <begin position="1"/>
        <end position="22"/>
    </location>
</feature>
<sequence length="63" mass="6328">MVNASFWGKRNVSGPGDSNAGRRCACPAYSGGWNVFGSAGLMPGGAALARPTAEIGMSSAPRV</sequence>
<dbReference type="Proteomes" id="UP000237073">
    <property type="component" value="Unassembled WGS sequence"/>
</dbReference>
<gene>
    <name evidence="2" type="ORF">CHU33_06705</name>
</gene>
<evidence type="ECO:0000313" key="3">
    <source>
        <dbReference type="Proteomes" id="UP000237073"/>
    </source>
</evidence>
<organism evidence="2 3">
    <name type="scientific">Superficieibacter electus</name>
    <dbReference type="NCBI Taxonomy" id="2022662"/>
    <lineage>
        <taxon>Bacteria</taxon>
        <taxon>Pseudomonadati</taxon>
        <taxon>Pseudomonadota</taxon>
        <taxon>Gammaproteobacteria</taxon>
        <taxon>Enterobacterales</taxon>
        <taxon>Enterobacteriaceae</taxon>
        <taxon>Superficieibacter</taxon>
    </lineage>
</organism>
<dbReference type="EMBL" id="PQGE01000004">
    <property type="protein sequence ID" value="POP46438.1"/>
    <property type="molecule type" value="Genomic_DNA"/>
</dbReference>